<proteinExistence type="predicted"/>
<keyword evidence="2" id="KW-1185">Reference proteome</keyword>
<dbReference type="EMBL" id="JANPWB010000012">
    <property type="protein sequence ID" value="KAJ1120368.1"/>
    <property type="molecule type" value="Genomic_DNA"/>
</dbReference>
<evidence type="ECO:0000313" key="2">
    <source>
        <dbReference type="Proteomes" id="UP001066276"/>
    </source>
</evidence>
<reference evidence="1" key="1">
    <citation type="journal article" date="2022" name="bioRxiv">
        <title>Sequencing and chromosome-scale assembly of the giantPleurodeles waltlgenome.</title>
        <authorList>
            <person name="Brown T."/>
            <person name="Elewa A."/>
            <person name="Iarovenko S."/>
            <person name="Subramanian E."/>
            <person name="Araus A.J."/>
            <person name="Petzold A."/>
            <person name="Susuki M."/>
            <person name="Suzuki K.-i.T."/>
            <person name="Hayashi T."/>
            <person name="Toyoda A."/>
            <person name="Oliveira C."/>
            <person name="Osipova E."/>
            <person name="Leigh N.D."/>
            <person name="Simon A."/>
            <person name="Yun M.H."/>
        </authorList>
    </citation>
    <scope>NUCLEOTIDE SEQUENCE</scope>
    <source>
        <strain evidence="1">20211129_DDA</strain>
        <tissue evidence="1">Liver</tissue>
    </source>
</reference>
<dbReference type="AlphaFoldDB" id="A0AAV7NWB6"/>
<accession>A0AAV7NWB6</accession>
<sequence length="102" mass="10879">MSRLAGTCKKSIAADAIEVAVEGAEDRATDRGCLPARPGGWGTVLRQRHIGAEAAEEDTTWVQTRPPGLAVRGHKRGGVAPRCGRLGSVTERLAWVRCDCLD</sequence>
<dbReference type="Proteomes" id="UP001066276">
    <property type="component" value="Chromosome 8"/>
</dbReference>
<organism evidence="1 2">
    <name type="scientific">Pleurodeles waltl</name>
    <name type="common">Iberian ribbed newt</name>
    <dbReference type="NCBI Taxonomy" id="8319"/>
    <lineage>
        <taxon>Eukaryota</taxon>
        <taxon>Metazoa</taxon>
        <taxon>Chordata</taxon>
        <taxon>Craniata</taxon>
        <taxon>Vertebrata</taxon>
        <taxon>Euteleostomi</taxon>
        <taxon>Amphibia</taxon>
        <taxon>Batrachia</taxon>
        <taxon>Caudata</taxon>
        <taxon>Salamandroidea</taxon>
        <taxon>Salamandridae</taxon>
        <taxon>Pleurodelinae</taxon>
        <taxon>Pleurodeles</taxon>
    </lineage>
</organism>
<name>A0AAV7NWB6_PLEWA</name>
<gene>
    <name evidence="1" type="ORF">NDU88_008538</name>
</gene>
<protein>
    <submittedName>
        <fullName evidence="1">Uncharacterized protein</fullName>
    </submittedName>
</protein>
<comment type="caution">
    <text evidence="1">The sequence shown here is derived from an EMBL/GenBank/DDBJ whole genome shotgun (WGS) entry which is preliminary data.</text>
</comment>
<evidence type="ECO:0000313" key="1">
    <source>
        <dbReference type="EMBL" id="KAJ1120368.1"/>
    </source>
</evidence>